<name>A0A4Y2CZP6_ARAVE</name>
<dbReference type="InterPro" id="IPR036397">
    <property type="entry name" value="RNaseH_sf"/>
</dbReference>
<protein>
    <recommendedName>
        <fullName evidence="3">Tc1-like transposase DDE domain-containing protein</fullName>
    </recommendedName>
</protein>
<dbReference type="AlphaFoldDB" id="A0A4Y2CZP6"/>
<proteinExistence type="predicted"/>
<dbReference type="Proteomes" id="UP000499080">
    <property type="component" value="Unassembled WGS sequence"/>
</dbReference>
<gene>
    <name evidence="1" type="ORF">AVEN_967_1</name>
</gene>
<dbReference type="OrthoDB" id="4843387at2759"/>
<keyword evidence="2" id="KW-1185">Reference proteome</keyword>
<reference evidence="1 2" key="1">
    <citation type="journal article" date="2019" name="Sci. Rep.">
        <title>Orb-weaving spider Araneus ventricosus genome elucidates the spidroin gene catalogue.</title>
        <authorList>
            <person name="Kono N."/>
            <person name="Nakamura H."/>
            <person name="Ohtoshi R."/>
            <person name="Moran D.A.P."/>
            <person name="Shinohara A."/>
            <person name="Yoshida Y."/>
            <person name="Fujiwara M."/>
            <person name="Mori M."/>
            <person name="Tomita M."/>
            <person name="Arakawa K."/>
        </authorList>
    </citation>
    <scope>NUCLEOTIDE SEQUENCE [LARGE SCALE GENOMIC DNA]</scope>
</reference>
<evidence type="ECO:0000313" key="1">
    <source>
        <dbReference type="EMBL" id="GBM08765.1"/>
    </source>
</evidence>
<evidence type="ECO:0000313" key="2">
    <source>
        <dbReference type="Proteomes" id="UP000499080"/>
    </source>
</evidence>
<dbReference type="EMBL" id="BGPR01000261">
    <property type="protein sequence ID" value="GBM08765.1"/>
    <property type="molecule type" value="Genomic_DNA"/>
</dbReference>
<sequence length="129" mass="14826">MLWAAVCFNCQKSLALLRVQNNLKTAKRHLPVIWSFEIFDGTVDFWWTVQHDNSSIHASNSTSQWLSSNMGSVLNGLVLSPDLNYIENVWGIFTNFVYQNSKQFSSVEVLELAIEDVWFELQPQLTLLT</sequence>
<dbReference type="GO" id="GO:0003676">
    <property type="term" value="F:nucleic acid binding"/>
    <property type="evidence" value="ECO:0007669"/>
    <property type="project" value="InterPro"/>
</dbReference>
<dbReference type="Gene3D" id="3.30.420.10">
    <property type="entry name" value="Ribonuclease H-like superfamily/Ribonuclease H"/>
    <property type="match status" value="1"/>
</dbReference>
<accession>A0A4Y2CZP6</accession>
<evidence type="ECO:0008006" key="3">
    <source>
        <dbReference type="Google" id="ProtNLM"/>
    </source>
</evidence>
<organism evidence="1 2">
    <name type="scientific">Araneus ventricosus</name>
    <name type="common">Orbweaver spider</name>
    <name type="synonym">Epeira ventricosa</name>
    <dbReference type="NCBI Taxonomy" id="182803"/>
    <lineage>
        <taxon>Eukaryota</taxon>
        <taxon>Metazoa</taxon>
        <taxon>Ecdysozoa</taxon>
        <taxon>Arthropoda</taxon>
        <taxon>Chelicerata</taxon>
        <taxon>Arachnida</taxon>
        <taxon>Araneae</taxon>
        <taxon>Araneomorphae</taxon>
        <taxon>Entelegynae</taxon>
        <taxon>Araneoidea</taxon>
        <taxon>Araneidae</taxon>
        <taxon>Araneus</taxon>
    </lineage>
</organism>
<comment type="caution">
    <text evidence="1">The sequence shown here is derived from an EMBL/GenBank/DDBJ whole genome shotgun (WGS) entry which is preliminary data.</text>
</comment>